<dbReference type="OMA" id="NIFQFED"/>
<dbReference type="AlphaFoldDB" id="A0A8S1Y7S2"/>
<evidence type="ECO:0000313" key="2">
    <source>
        <dbReference type="EMBL" id="CAD8209650.1"/>
    </source>
</evidence>
<reference evidence="2" key="1">
    <citation type="submission" date="2021-01" db="EMBL/GenBank/DDBJ databases">
        <authorList>
            <consortium name="Genoscope - CEA"/>
            <person name="William W."/>
        </authorList>
    </citation>
    <scope>NUCLEOTIDE SEQUENCE</scope>
</reference>
<organism evidence="2 3">
    <name type="scientific">Paramecium octaurelia</name>
    <dbReference type="NCBI Taxonomy" id="43137"/>
    <lineage>
        <taxon>Eukaryota</taxon>
        <taxon>Sar</taxon>
        <taxon>Alveolata</taxon>
        <taxon>Ciliophora</taxon>
        <taxon>Intramacronucleata</taxon>
        <taxon>Oligohymenophorea</taxon>
        <taxon>Peniculida</taxon>
        <taxon>Parameciidae</taxon>
        <taxon>Paramecium</taxon>
    </lineage>
</organism>
<dbReference type="PANTHER" id="PTHR35366:SF3">
    <property type="entry name" value="CW-TYPE DOMAIN-CONTAINING PROTEIN"/>
    <property type="match status" value="1"/>
</dbReference>
<comment type="caution">
    <text evidence="2">The sequence shown here is derived from an EMBL/GenBank/DDBJ whole genome shotgun (WGS) entry which is preliminary data.</text>
</comment>
<evidence type="ECO:0000313" key="3">
    <source>
        <dbReference type="Proteomes" id="UP000683925"/>
    </source>
</evidence>
<feature type="compositionally biased region" description="Polar residues" evidence="1">
    <location>
        <begin position="537"/>
        <end position="547"/>
    </location>
</feature>
<accession>A0A8S1Y7S2</accession>
<sequence>MQQIYQYPWLIDVPPYLASYCVGYHKEYPFSLYQYVFEPDIMMKPNYKAIKTFDPQELVRYLQNNFPLIRRNIFQFEDQMKQLNQIFGQIVIKGFHIDDFFKQFCFVLEQKLHKFFDDLDQYLFKLNGKQTQELIPGDYRIGDTRKHIRQKLIDMSNDLVSKFASRTTPQEYDREVIRKIDQILRIYELLKYEYGWHFLINITKFNLEDLLERLCNNEPTQFQKIDELIESMFIISMKKIKDVMEHESTSPLFVFNKNAVLSRFHSIINDRQDPQMSTDDLYYISKTVCMRDRRIIYKEFCDQINQELKEIAPEYFQFATTEKCEYQKEREELHKILLKTQNDWESLKEDEIYYLILEDRINEEDLRKVPLTTERQLHQLQNLNAFAIKASNLQYDATTLFQKILDHKDKSKAYFETKLQEALDKAKQYYIKMTPGRTPSSNQIKQYVDSLYSELANLLNSDFSKCQRQMSQTDKSVEQQLARNNQNPYLQQVETDLQKQQQVRDHLQKNPFIDTQIQKPITNPDPLTHSLQKEPSDTTNISQQESSIYVDPPQNKASTKTYPPQQQPQTNISPSEKIHERQAEPSNPIELNQKNIIGLNQSFQSQISSGSEFNPKHDDKVTKILKEKYQPKIEVEEIDQNFITPEMLPLINKYIKGTKYGKKTTIKMKEFNSFEYVIQLFEDFITQDEVYLLDFDVVKKLFDIFEKLISQEEVQDDVQRLVTQIERTYQEITGRENFVESKIFFPLQNNPFLFYLVEKDPISKQLKLYYDKQPNEDHMGEEFDRFLFFLQQVFYCEEFEISQVILPPQSKKKLDSFGADGYYIKYMMTVFAIIYEQQNIKENIIINDDTIARAFWALNQYTELYTTLQENEENVRNTFTEMVEQAQKNNNTVIITQIVQPYLEKGIQNLSLQVQEIYDHFLSNKVIKQAFISIEIDIQEQEQKNCLYVHLQKVQQLNFLQIFMLKGHKNFNEDMCNILLMDTDLFTKQIYLDFPRHNILSNYIEVSLGAFYHLVVEQNLTPKEAMANLFFSVVPYNLILKQQE</sequence>
<dbReference type="OrthoDB" id="10693408at2759"/>
<dbReference type="EMBL" id="CAJJDP010000150">
    <property type="protein sequence ID" value="CAD8209650.1"/>
    <property type="molecule type" value="Genomic_DNA"/>
</dbReference>
<evidence type="ECO:0000256" key="1">
    <source>
        <dbReference type="SAM" id="MobiDB-lite"/>
    </source>
</evidence>
<proteinExistence type="predicted"/>
<gene>
    <name evidence="2" type="ORF">POCTA_138.1.T1480021</name>
</gene>
<dbReference type="Proteomes" id="UP000683925">
    <property type="component" value="Unassembled WGS sequence"/>
</dbReference>
<protein>
    <submittedName>
        <fullName evidence="2">Uncharacterized protein</fullName>
    </submittedName>
</protein>
<feature type="region of interest" description="Disordered" evidence="1">
    <location>
        <begin position="509"/>
        <end position="585"/>
    </location>
</feature>
<keyword evidence="3" id="KW-1185">Reference proteome</keyword>
<name>A0A8S1Y7S2_PAROT</name>
<dbReference type="PANTHER" id="PTHR35366">
    <property type="entry name" value="PROTEIN CBG18620"/>
    <property type="match status" value="1"/>
</dbReference>